<organism evidence="2 3">
    <name type="scientific">Methanohalarchaeum thermophilum</name>
    <dbReference type="NCBI Taxonomy" id="1903181"/>
    <lineage>
        <taxon>Archaea</taxon>
        <taxon>Methanobacteriati</taxon>
        <taxon>Methanobacteriota</taxon>
        <taxon>Methanonatronarchaeia</taxon>
        <taxon>Methanonatronarchaeales</taxon>
        <taxon>Methanonatronarchaeaceae</taxon>
        <taxon>Candidatus Methanohalarchaeum</taxon>
    </lineage>
</organism>
<dbReference type="AlphaFoldDB" id="A0A1Q6DWM1"/>
<evidence type="ECO:0000313" key="3">
    <source>
        <dbReference type="Proteomes" id="UP000185744"/>
    </source>
</evidence>
<gene>
    <name evidence="2" type="ORF">BTN85_1264</name>
</gene>
<sequence>MNAVGIGYFRILLTITNVEETNKMIKACKITSSPTTIPEPTVELTEEPCKKAPNKPAKPPKKADLKTPISLEKLTGPKAGGIEEEPIDKDINTAETKTKTTKIKN</sequence>
<name>A0A1Q6DWM1_METT1</name>
<dbReference type="InParanoid" id="A0A1Q6DWM1"/>
<evidence type="ECO:0000256" key="1">
    <source>
        <dbReference type="SAM" id="MobiDB-lite"/>
    </source>
</evidence>
<keyword evidence="3" id="KW-1185">Reference proteome</keyword>
<reference evidence="2" key="1">
    <citation type="submission" date="2016-12" db="EMBL/GenBank/DDBJ databases">
        <title>Discovery of methanogenic haloarchaea.</title>
        <authorList>
            <person name="Sorokin D.Y."/>
            <person name="Makarova K.S."/>
            <person name="Abbas B."/>
            <person name="Ferrer M."/>
            <person name="Golyshin P.N."/>
        </authorList>
    </citation>
    <scope>NUCLEOTIDE SEQUENCE [LARGE SCALE GENOMIC DNA]</scope>
    <source>
        <strain evidence="2">HMET1</strain>
    </source>
</reference>
<feature type="compositionally biased region" description="Basic and acidic residues" evidence="1">
    <location>
        <begin position="88"/>
        <end position="98"/>
    </location>
</feature>
<comment type="caution">
    <text evidence="2">The sequence shown here is derived from an EMBL/GenBank/DDBJ whole genome shotgun (WGS) entry which is preliminary data.</text>
</comment>
<dbReference type="EMBL" id="MSDW01000001">
    <property type="protein sequence ID" value="OKY78764.1"/>
    <property type="molecule type" value="Genomic_DNA"/>
</dbReference>
<feature type="region of interest" description="Disordered" evidence="1">
    <location>
        <begin position="34"/>
        <end position="105"/>
    </location>
</feature>
<protein>
    <submittedName>
        <fullName evidence="2">Uncharacterized protein</fullName>
    </submittedName>
</protein>
<dbReference type="Proteomes" id="UP000185744">
    <property type="component" value="Unassembled WGS sequence"/>
</dbReference>
<accession>A0A1Q6DWM1</accession>
<evidence type="ECO:0000313" key="2">
    <source>
        <dbReference type="EMBL" id="OKY78764.1"/>
    </source>
</evidence>
<proteinExistence type="predicted"/>